<evidence type="ECO:0008006" key="3">
    <source>
        <dbReference type="Google" id="ProtNLM"/>
    </source>
</evidence>
<evidence type="ECO:0000313" key="2">
    <source>
        <dbReference type="Proteomes" id="UP001583177"/>
    </source>
</evidence>
<comment type="caution">
    <text evidence="1">The sequence shown here is derived from an EMBL/GenBank/DDBJ whole genome shotgun (WGS) entry which is preliminary data.</text>
</comment>
<accession>A0ABR3WZ33</accession>
<name>A0ABR3WZ33_9PEZI</name>
<evidence type="ECO:0000313" key="1">
    <source>
        <dbReference type="EMBL" id="KAL1868900.1"/>
    </source>
</evidence>
<protein>
    <recommendedName>
        <fullName evidence="3">C2H2-type domain-containing protein</fullName>
    </recommendedName>
</protein>
<keyword evidence="2" id="KW-1185">Reference proteome</keyword>
<dbReference type="Proteomes" id="UP001583177">
    <property type="component" value="Unassembled WGS sequence"/>
</dbReference>
<reference evidence="1 2" key="1">
    <citation type="journal article" date="2024" name="IMA Fungus">
        <title>IMA Genome - F19 : A genome assembly and annotation guide to empower mycologists, including annotated draft genome sequences of Ceratocystis pirilliformis, Diaporthe australafricana, Fusarium ophioides, Paecilomyces lecythidis, and Sporothrix stenoceras.</title>
        <authorList>
            <person name="Aylward J."/>
            <person name="Wilson A.M."/>
            <person name="Visagie C.M."/>
            <person name="Spraker J."/>
            <person name="Barnes I."/>
            <person name="Buitendag C."/>
            <person name="Ceriani C."/>
            <person name="Del Mar Angel L."/>
            <person name="du Plessis D."/>
            <person name="Fuchs T."/>
            <person name="Gasser K."/>
            <person name="Kramer D."/>
            <person name="Li W."/>
            <person name="Munsamy K."/>
            <person name="Piso A."/>
            <person name="Price J.L."/>
            <person name="Sonnekus B."/>
            <person name="Thomas C."/>
            <person name="van der Nest A."/>
            <person name="van Dijk A."/>
            <person name="van Heerden A."/>
            <person name="van Vuuren N."/>
            <person name="Yilmaz N."/>
            <person name="Duong T.A."/>
            <person name="van der Merwe N.A."/>
            <person name="Wingfield M.J."/>
            <person name="Wingfield B.D."/>
        </authorList>
    </citation>
    <scope>NUCLEOTIDE SEQUENCE [LARGE SCALE GENOMIC DNA]</scope>
    <source>
        <strain evidence="1 2">CMW 18300</strain>
    </source>
</reference>
<organism evidence="1 2">
    <name type="scientific">Diaporthe australafricana</name>
    <dbReference type="NCBI Taxonomy" id="127596"/>
    <lineage>
        <taxon>Eukaryota</taxon>
        <taxon>Fungi</taxon>
        <taxon>Dikarya</taxon>
        <taxon>Ascomycota</taxon>
        <taxon>Pezizomycotina</taxon>
        <taxon>Sordariomycetes</taxon>
        <taxon>Sordariomycetidae</taxon>
        <taxon>Diaporthales</taxon>
        <taxon>Diaporthaceae</taxon>
        <taxon>Diaporthe</taxon>
    </lineage>
</organism>
<proteinExistence type="predicted"/>
<dbReference type="EMBL" id="JAWRVE010000043">
    <property type="protein sequence ID" value="KAL1868900.1"/>
    <property type="molecule type" value="Genomic_DNA"/>
</dbReference>
<gene>
    <name evidence="1" type="ORF">Daus18300_005736</name>
</gene>
<sequence>MKVILPRQSEDSILEPAYPRFSKLRLLPSSRCLKTTKTTSKRALKGRRGCRSCVACRVWKQGVCFVRSRAKRGSPQFDLRMWRTCNHCSRLRKNLDEDEHFEQHGGVEAYQEVSGAPELYVQALRTNKY</sequence>